<dbReference type="OMA" id="PVAWLPC"/>
<accession>A0A0M9G1Y8</accession>
<dbReference type="InterPro" id="IPR049560">
    <property type="entry name" value="MeTrfase_RsmB-F_NOP2_cat"/>
</dbReference>
<evidence type="ECO:0000256" key="4">
    <source>
        <dbReference type="ARBA" id="ARBA00022884"/>
    </source>
</evidence>
<dbReference type="EMBL" id="LGTL01000008">
    <property type="protein sequence ID" value="KPA80592.1"/>
    <property type="molecule type" value="Genomic_DNA"/>
</dbReference>
<keyword evidence="1 5" id="KW-0489">Methyltransferase</keyword>
<dbReference type="SUPFAM" id="SSF53335">
    <property type="entry name" value="S-adenosyl-L-methionine-dependent methyltransferases"/>
    <property type="match status" value="1"/>
</dbReference>
<comment type="caution">
    <text evidence="5">Lacks conserved residue(s) required for the propagation of feature annotation.</text>
</comment>
<comment type="caution">
    <text evidence="7">The sequence shown here is derived from an EMBL/GenBank/DDBJ whole genome shotgun (WGS) entry which is preliminary data.</text>
</comment>
<comment type="similarity">
    <text evidence="5">Belongs to the class I-like SAM-binding methyltransferase superfamily. RsmB/NOP family.</text>
</comment>
<dbReference type="Pfam" id="PF01189">
    <property type="entry name" value="Methyltr_RsmB-F"/>
    <property type="match status" value="1"/>
</dbReference>
<protein>
    <recommendedName>
        <fullName evidence="6">SAM-dependent MTase RsmB/NOP-type domain-containing protein</fullName>
    </recommendedName>
</protein>
<dbReference type="Gene3D" id="3.40.50.150">
    <property type="entry name" value="Vaccinia Virus protein VP39"/>
    <property type="match status" value="1"/>
</dbReference>
<evidence type="ECO:0000256" key="5">
    <source>
        <dbReference type="PROSITE-ProRule" id="PRU01023"/>
    </source>
</evidence>
<dbReference type="AlphaFoldDB" id="A0A0M9G1Y8"/>
<dbReference type="RefSeq" id="XP_015659031.1">
    <property type="nucleotide sequence ID" value="XM_015802587.1"/>
</dbReference>
<feature type="domain" description="SAM-dependent MTase RsmB/NOP-type" evidence="6">
    <location>
        <begin position="398"/>
        <end position="559"/>
    </location>
</feature>
<evidence type="ECO:0000256" key="2">
    <source>
        <dbReference type="ARBA" id="ARBA00022679"/>
    </source>
</evidence>
<feature type="binding site" evidence="5">
    <location>
        <position position="404"/>
    </location>
    <ligand>
        <name>S-adenosyl-L-methionine</name>
        <dbReference type="ChEBI" id="CHEBI:59789"/>
    </ligand>
</feature>
<evidence type="ECO:0000256" key="3">
    <source>
        <dbReference type="ARBA" id="ARBA00022691"/>
    </source>
</evidence>
<proteinExistence type="inferred from homology"/>
<dbReference type="PANTHER" id="PTHR22807">
    <property type="entry name" value="NOP2 YEAST -RELATED NOL1/NOP2/FMU SUN DOMAIN-CONTAINING"/>
    <property type="match status" value="1"/>
</dbReference>
<dbReference type="GO" id="GO:0001510">
    <property type="term" value="P:RNA methylation"/>
    <property type="evidence" value="ECO:0007669"/>
    <property type="project" value="InterPro"/>
</dbReference>
<dbReference type="EMBL" id="LGTL01000008">
    <property type="protein sequence ID" value="KPA80593.1"/>
    <property type="molecule type" value="Genomic_DNA"/>
</dbReference>
<dbReference type="InterPro" id="IPR029063">
    <property type="entry name" value="SAM-dependent_MTases_sf"/>
</dbReference>
<keyword evidence="2 5" id="KW-0808">Transferase</keyword>
<dbReference type="InterPro" id="IPR023267">
    <property type="entry name" value="RCMT"/>
</dbReference>
<dbReference type="GO" id="GO:0003723">
    <property type="term" value="F:RNA binding"/>
    <property type="evidence" value="ECO:0007669"/>
    <property type="project" value="UniProtKB-UniRule"/>
</dbReference>
<keyword evidence="8" id="KW-1185">Reference proteome</keyword>
<gene>
    <name evidence="7" type="ORF">ABB37_04790</name>
</gene>
<reference evidence="7 8" key="1">
    <citation type="submission" date="2015-07" db="EMBL/GenBank/DDBJ databases">
        <title>High-quality genome of monoxenous trypanosomatid Leptomonas pyrrhocoris.</title>
        <authorList>
            <person name="Flegontov P."/>
            <person name="Butenko A."/>
            <person name="Firsov S."/>
            <person name="Vlcek C."/>
            <person name="Logacheva M.D."/>
            <person name="Field M."/>
            <person name="Filatov D."/>
            <person name="Flegontova O."/>
            <person name="Gerasimov E."/>
            <person name="Jackson A.P."/>
            <person name="Kelly S."/>
            <person name="Opperdoes F."/>
            <person name="O'Reilly A."/>
            <person name="Votypka J."/>
            <person name="Yurchenko V."/>
            <person name="Lukes J."/>
        </authorList>
    </citation>
    <scope>NUCLEOTIDE SEQUENCE [LARGE SCALE GENOMIC DNA]</scope>
    <source>
        <strain evidence="7">H10</strain>
    </source>
</reference>
<dbReference type="OrthoDB" id="427002at2759"/>
<name>A0A0M9G1Y8_LEPPY</name>
<dbReference type="GO" id="GO:0008173">
    <property type="term" value="F:RNA methyltransferase activity"/>
    <property type="evidence" value="ECO:0007669"/>
    <property type="project" value="InterPro"/>
</dbReference>
<dbReference type="PRINTS" id="PR02008">
    <property type="entry name" value="RCMTFAMILY"/>
</dbReference>
<feature type="active site" description="Nucleophile" evidence="5">
    <location>
        <position position="494"/>
    </location>
</feature>
<sequence>MNESAVSHTSPPVQYPSTFSDELIEHCRQGCIPPEVFADARALLTEEVRRRYVRVNPRCLTQVLDDGAEGVLRLGTLSSLPDDSSPLTSEERQLGCEAQLHLRSESPSGHAKNESPMLSSSAFTKAHIITAVPKSTLLRLGVAHLTGLPLASVQSVPWLPCGVLTLPWSYPIGGSLLFRDGVLVAMDAASIAAVVALRPRRGERVLDLCCAPGMKLGLIADAVSSQEGEGEKDLPRGGRGLAVGVDVSLLRVYMCRSTLKKHQCGTGARTSSCAATSLPVCVFVGDGRYFTMADAMASMDEAETATVDVGVGLTARERRALRRLSESTTKRRRCDADMAPAAAVQRLVSPLRASGSSAGAVHVGYAPAEARASLSVWRQEEENIEAHEQGGVAEKCLFDRVLVDAECSHDGSVAHLQLEDSKAPLDIGNSSAVIEKGRGLTNKYRMQRLNLSVDGTPPAEASDSSSSLFDLQSELLYNGYQQLKPGGTLVYSTCSYAFSQNELVVRRFLSRVNAPAARATNSVKVKAVLVPAFSYTHEGRGTPNRECVENAPVSSCVRMESESAAEALQQQLNDHAADYGVVEEGMRRHYPPAEAGPLTSTPVGSRFWPRTFSSSFLYVAKVWKKVEASD</sequence>
<evidence type="ECO:0000313" key="7">
    <source>
        <dbReference type="EMBL" id="KPA80593.1"/>
    </source>
</evidence>
<organism evidence="7 8">
    <name type="scientific">Leptomonas pyrrhocoris</name>
    <name type="common">Firebug parasite</name>
    <dbReference type="NCBI Taxonomy" id="157538"/>
    <lineage>
        <taxon>Eukaryota</taxon>
        <taxon>Discoba</taxon>
        <taxon>Euglenozoa</taxon>
        <taxon>Kinetoplastea</taxon>
        <taxon>Metakinetoplastina</taxon>
        <taxon>Trypanosomatida</taxon>
        <taxon>Trypanosomatidae</taxon>
        <taxon>Leishmaniinae</taxon>
        <taxon>Leptomonas</taxon>
    </lineage>
</organism>
<dbReference type="GeneID" id="26905081"/>
<evidence type="ECO:0000259" key="6">
    <source>
        <dbReference type="PROSITE" id="PS51686"/>
    </source>
</evidence>
<dbReference type="PROSITE" id="PS51686">
    <property type="entry name" value="SAM_MT_RSMB_NOP"/>
    <property type="match status" value="1"/>
</dbReference>
<dbReference type="VEuPathDB" id="TriTrypDB:LpyrH10_08_2390"/>
<keyword evidence="4 5" id="KW-0694">RNA-binding</keyword>
<dbReference type="Proteomes" id="UP000037923">
    <property type="component" value="Unassembled WGS sequence"/>
</dbReference>
<keyword evidence="3 5" id="KW-0949">S-adenosyl-L-methionine</keyword>
<evidence type="ECO:0000256" key="1">
    <source>
        <dbReference type="ARBA" id="ARBA00022603"/>
    </source>
</evidence>
<dbReference type="InterPro" id="IPR001678">
    <property type="entry name" value="MeTrfase_RsmB-F_NOP2_dom"/>
</dbReference>
<dbReference type="RefSeq" id="XP_015659032.1">
    <property type="nucleotide sequence ID" value="XM_015802588.1"/>
</dbReference>
<dbReference type="PANTHER" id="PTHR22807:SF16">
    <property type="entry name" value="SAM-DEPENDENT MTASE RSMB_NOP-TYPE DOMAIN-CONTAINING PROTEIN"/>
    <property type="match status" value="1"/>
</dbReference>
<evidence type="ECO:0000313" key="8">
    <source>
        <dbReference type="Proteomes" id="UP000037923"/>
    </source>
</evidence>